<comment type="caution">
    <text evidence="1">The sequence shown here is derived from an EMBL/GenBank/DDBJ whole genome shotgun (WGS) entry which is preliminary data.</text>
</comment>
<dbReference type="EMBL" id="LSRX01000452">
    <property type="protein sequence ID" value="OLP96877.1"/>
    <property type="molecule type" value="Genomic_DNA"/>
</dbReference>
<evidence type="ECO:0000313" key="2">
    <source>
        <dbReference type="Proteomes" id="UP000186817"/>
    </source>
</evidence>
<gene>
    <name evidence="1" type="primary">MCAT</name>
    <name evidence="1" type="ORF">AK812_SmicGene20823</name>
</gene>
<dbReference type="AlphaFoldDB" id="A0A1Q9DNX2"/>
<dbReference type="PANTHER" id="PTHR47170">
    <property type="entry name" value="MALONYL-COA ACP TRANSACYLASE, ACP-BINDING"/>
    <property type="match status" value="1"/>
</dbReference>
<accession>A0A1Q9DNX2</accession>
<dbReference type="InterPro" id="IPR001227">
    <property type="entry name" value="Ac_transferase_dom_sf"/>
</dbReference>
<dbReference type="Proteomes" id="UP000186817">
    <property type="component" value="Unassembled WGS sequence"/>
</dbReference>
<dbReference type="OMA" id="EDIFECG"/>
<reference evidence="1 2" key="1">
    <citation type="submission" date="2016-02" db="EMBL/GenBank/DDBJ databases">
        <title>Genome analysis of coral dinoflagellate symbionts highlights evolutionary adaptations to a symbiotic lifestyle.</title>
        <authorList>
            <person name="Aranda M."/>
            <person name="Li Y."/>
            <person name="Liew Y.J."/>
            <person name="Baumgarten S."/>
            <person name="Simakov O."/>
            <person name="Wilson M."/>
            <person name="Piel J."/>
            <person name="Ashoor H."/>
            <person name="Bougouffa S."/>
            <person name="Bajic V.B."/>
            <person name="Ryu T."/>
            <person name="Ravasi T."/>
            <person name="Bayer T."/>
            <person name="Micklem G."/>
            <person name="Kim H."/>
            <person name="Bhak J."/>
            <person name="Lajeunesse T.C."/>
            <person name="Voolstra C.R."/>
        </authorList>
    </citation>
    <scope>NUCLEOTIDE SEQUENCE [LARGE SCALE GENOMIC DNA]</scope>
    <source>
        <strain evidence="1 2">CCMP2467</strain>
    </source>
</reference>
<organism evidence="1 2">
    <name type="scientific">Symbiodinium microadriaticum</name>
    <name type="common">Dinoflagellate</name>
    <name type="synonym">Zooxanthella microadriatica</name>
    <dbReference type="NCBI Taxonomy" id="2951"/>
    <lineage>
        <taxon>Eukaryota</taxon>
        <taxon>Sar</taxon>
        <taxon>Alveolata</taxon>
        <taxon>Dinophyceae</taxon>
        <taxon>Suessiales</taxon>
        <taxon>Symbiodiniaceae</taxon>
        <taxon>Symbiodinium</taxon>
    </lineage>
</organism>
<dbReference type="InterPro" id="IPR052760">
    <property type="entry name" value="Mitochondrial_malonyltrans"/>
</dbReference>
<evidence type="ECO:0000313" key="1">
    <source>
        <dbReference type="EMBL" id="OLP96877.1"/>
    </source>
</evidence>
<dbReference type="Gene3D" id="3.40.366.10">
    <property type="entry name" value="Malonyl-Coenzyme A Acyl Carrier Protein, domain 2"/>
    <property type="match status" value="1"/>
</dbReference>
<dbReference type="InterPro" id="IPR016035">
    <property type="entry name" value="Acyl_Trfase/lysoPLipase"/>
</dbReference>
<protein>
    <submittedName>
        <fullName evidence="1">Malonyl-CoA-acyl carrier protein transacylase, mitochondrial</fullName>
    </submittedName>
</protein>
<name>A0A1Q9DNX2_SYMMI</name>
<dbReference type="GO" id="GO:0016740">
    <property type="term" value="F:transferase activity"/>
    <property type="evidence" value="ECO:0007669"/>
    <property type="project" value="InterPro"/>
</dbReference>
<dbReference type="OrthoDB" id="427840at2759"/>
<proteinExistence type="predicted"/>
<keyword evidence="2" id="KW-1185">Reference proteome</keyword>
<sequence>MQSKVSRQGQSAVHTVLMKPARERFKAKLRDFLPRMSRPRCTIFMSSRPVDWNTDPEIVLELLSEELALPLKWKESVEALGRVGLEDLFECGPSKELKAILKRIDADVWSRTCNVEV</sequence>
<dbReference type="PANTHER" id="PTHR47170:SF2">
    <property type="entry name" value="MALONYL-COA:ACP TRANSACYLASE (MAT) DOMAIN-CONTAINING PROTEIN"/>
    <property type="match status" value="1"/>
</dbReference>
<dbReference type="SUPFAM" id="SSF52151">
    <property type="entry name" value="FabD/lysophospholipase-like"/>
    <property type="match status" value="1"/>
</dbReference>